<proteinExistence type="predicted"/>
<reference evidence="2" key="1">
    <citation type="submission" date="2023-03" db="EMBL/GenBank/DDBJ databases">
        <title>Massive genome expansion in bonnet fungi (Mycena s.s.) driven by repeated elements and novel gene families across ecological guilds.</title>
        <authorList>
            <consortium name="Lawrence Berkeley National Laboratory"/>
            <person name="Harder C.B."/>
            <person name="Miyauchi S."/>
            <person name="Viragh M."/>
            <person name="Kuo A."/>
            <person name="Thoen E."/>
            <person name="Andreopoulos B."/>
            <person name="Lu D."/>
            <person name="Skrede I."/>
            <person name="Drula E."/>
            <person name="Henrissat B."/>
            <person name="Morin E."/>
            <person name="Kohler A."/>
            <person name="Barry K."/>
            <person name="LaButti K."/>
            <person name="Morin E."/>
            <person name="Salamov A."/>
            <person name="Lipzen A."/>
            <person name="Mereny Z."/>
            <person name="Hegedus B."/>
            <person name="Baldrian P."/>
            <person name="Stursova M."/>
            <person name="Weitz H."/>
            <person name="Taylor A."/>
            <person name="Grigoriev I.V."/>
            <person name="Nagy L.G."/>
            <person name="Martin F."/>
            <person name="Kauserud H."/>
        </authorList>
    </citation>
    <scope>NUCLEOTIDE SEQUENCE</scope>
    <source>
        <strain evidence="2">CBHHK182m</strain>
    </source>
</reference>
<protein>
    <submittedName>
        <fullName evidence="2">Uncharacterized protein</fullName>
    </submittedName>
</protein>
<dbReference type="AlphaFoldDB" id="A0AAD7I5N3"/>
<evidence type="ECO:0000313" key="3">
    <source>
        <dbReference type="Proteomes" id="UP001215598"/>
    </source>
</evidence>
<feature type="compositionally biased region" description="Basic and acidic residues" evidence="1">
    <location>
        <begin position="55"/>
        <end position="75"/>
    </location>
</feature>
<dbReference type="Gene3D" id="3.40.50.1820">
    <property type="entry name" value="alpha/beta hydrolase"/>
    <property type="match status" value="1"/>
</dbReference>
<feature type="compositionally biased region" description="Polar residues" evidence="1">
    <location>
        <begin position="231"/>
        <end position="243"/>
    </location>
</feature>
<name>A0AAD7I5N3_9AGAR</name>
<sequence>MSVSADAPERHRKKRRLLPIPRSRPLHYDCGNKQASPKRHSEGEFAASTGLTLEWKSRAKDPESLKGDRWGRPETLHGASDALGQSTEYLSAKQRGSPGDWGKRRLGVISSRGERQSERPSCFRSDWPPPIQFSLANLNGNLCDAGVVENAIGSGEVGMDSNGVPKEWCTARKPQERRMNPNGLKTIDVPPERFVCDQRKPNVLAVRPAAEALAAKSIIQIRSFGARRGSQKSNPTNSESARSVSAVPTVPPLLFGFTHSAGEIHIVDGSQTNIVSCPGHDNKNCATGNSLLHISVQNHLGPYFDDITFGGDQCSS</sequence>
<comment type="caution">
    <text evidence="2">The sequence shown here is derived from an EMBL/GenBank/DDBJ whole genome shotgun (WGS) entry which is preliminary data.</text>
</comment>
<dbReference type="Proteomes" id="UP001215598">
    <property type="component" value="Unassembled WGS sequence"/>
</dbReference>
<feature type="region of interest" description="Disordered" evidence="1">
    <location>
        <begin position="226"/>
        <end position="245"/>
    </location>
</feature>
<organism evidence="2 3">
    <name type="scientific">Mycena metata</name>
    <dbReference type="NCBI Taxonomy" id="1033252"/>
    <lineage>
        <taxon>Eukaryota</taxon>
        <taxon>Fungi</taxon>
        <taxon>Dikarya</taxon>
        <taxon>Basidiomycota</taxon>
        <taxon>Agaricomycotina</taxon>
        <taxon>Agaricomycetes</taxon>
        <taxon>Agaricomycetidae</taxon>
        <taxon>Agaricales</taxon>
        <taxon>Marasmiineae</taxon>
        <taxon>Mycenaceae</taxon>
        <taxon>Mycena</taxon>
    </lineage>
</organism>
<gene>
    <name evidence="2" type="ORF">B0H16DRAFT_1467121</name>
</gene>
<dbReference type="EMBL" id="JARKIB010000126">
    <property type="protein sequence ID" value="KAJ7735498.1"/>
    <property type="molecule type" value="Genomic_DNA"/>
</dbReference>
<accession>A0AAD7I5N3</accession>
<evidence type="ECO:0000256" key="1">
    <source>
        <dbReference type="SAM" id="MobiDB-lite"/>
    </source>
</evidence>
<dbReference type="InterPro" id="IPR029058">
    <property type="entry name" value="AB_hydrolase_fold"/>
</dbReference>
<evidence type="ECO:0000313" key="2">
    <source>
        <dbReference type="EMBL" id="KAJ7735498.1"/>
    </source>
</evidence>
<feature type="region of interest" description="Disordered" evidence="1">
    <location>
        <begin position="1"/>
        <end position="79"/>
    </location>
</feature>
<keyword evidence="3" id="KW-1185">Reference proteome</keyword>